<comment type="caution">
    <text evidence="1">The sequence shown here is derived from an EMBL/GenBank/DDBJ whole genome shotgun (WGS) entry which is preliminary data.</text>
</comment>
<proteinExistence type="predicted"/>
<name>A0ACB6RFY9_9PLEO</name>
<accession>A0ACB6RFY9</accession>
<keyword evidence="2" id="KW-1185">Reference proteome</keyword>
<evidence type="ECO:0000313" key="2">
    <source>
        <dbReference type="Proteomes" id="UP000799755"/>
    </source>
</evidence>
<gene>
    <name evidence="1" type="ORF">BDR25DRAFT_349175</name>
</gene>
<dbReference type="Proteomes" id="UP000799755">
    <property type="component" value="Unassembled WGS sequence"/>
</dbReference>
<evidence type="ECO:0000313" key="1">
    <source>
        <dbReference type="EMBL" id="KAF2477232.1"/>
    </source>
</evidence>
<protein>
    <submittedName>
        <fullName evidence="1">Uncharacterized protein</fullName>
    </submittedName>
</protein>
<sequence length="138" mass="15570">MRFDKYDRSMPRHEIKRESFVEHITRLYRQILPLRLHWRDRNKNTLLSQAGSSSASKYQLRSIIWKGRKVLEQTFNAITRSSAILPPQHFSSLRSSPSSPPIAPPSSSPSQPSSPSQAQSHSSSLTGTNGIQSLPVVF</sequence>
<organism evidence="1 2">
    <name type="scientific">Lindgomyces ingoldianus</name>
    <dbReference type="NCBI Taxonomy" id="673940"/>
    <lineage>
        <taxon>Eukaryota</taxon>
        <taxon>Fungi</taxon>
        <taxon>Dikarya</taxon>
        <taxon>Ascomycota</taxon>
        <taxon>Pezizomycotina</taxon>
        <taxon>Dothideomycetes</taxon>
        <taxon>Pleosporomycetidae</taxon>
        <taxon>Pleosporales</taxon>
        <taxon>Lindgomycetaceae</taxon>
        <taxon>Lindgomyces</taxon>
    </lineage>
</organism>
<reference evidence="1" key="1">
    <citation type="journal article" date="2020" name="Stud. Mycol.">
        <title>101 Dothideomycetes genomes: a test case for predicting lifestyles and emergence of pathogens.</title>
        <authorList>
            <person name="Haridas S."/>
            <person name="Albert R."/>
            <person name="Binder M."/>
            <person name="Bloem J."/>
            <person name="Labutti K."/>
            <person name="Salamov A."/>
            <person name="Andreopoulos B."/>
            <person name="Baker S."/>
            <person name="Barry K."/>
            <person name="Bills G."/>
            <person name="Bluhm B."/>
            <person name="Cannon C."/>
            <person name="Castanera R."/>
            <person name="Culley D."/>
            <person name="Daum C."/>
            <person name="Ezra D."/>
            <person name="Gonzalez J."/>
            <person name="Henrissat B."/>
            <person name="Kuo A."/>
            <person name="Liang C."/>
            <person name="Lipzen A."/>
            <person name="Lutzoni F."/>
            <person name="Magnuson J."/>
            <person name="Mondo S."/>
            <person name="Nolan M."/>
            <person name="Ohm R."/>
            <person name="Pangilinan J."/>
            <person name="Park H.-J."/>
            <person name="Ramirez L."/>
            <person name="Alfaro M."/>
            <person name="Sun H."/>
            <person name="Tritt A."/>
            <person name="Yoshinaga Y."/>
            <person name="Zwiers L.-H."/>
            <person name="Turgeon B."/>
            <person name="Goodwin S."/>
            <person name="Spatafora J."/>
            <person name="Crous P."/>
            <person name="Grigoriev I."/>
        </authorList>
    </citation>
    <scope>NUCLEOTIDE SEQUENCE</scope>
    <source>
        <strain evidence="1">ATCC 200398</strain>
    </source>
</reference>
<dbReference type="EMBL" id="MU003493">
    <property type="protein sequence ID" value="KAF2477232.1"/>
    <property type="molecule type" value="Genomic_DNA"/>
</dbReference>